<dbReference type="Pfam" id="PF01352">
    <property type="entry name" value="KRAB"/>
    <property type="match status" value="1"/>
</dbReference>
<dbReference type="Gene3D" id="6.10.140.140">
    <property type="match status" value="1"/>
</dbReference>
<dbReference type="PROSITE" id="PS50157">
    <property type="entry name" value="ZINC_FINGER_C2H2_2"/>
    <property type="match status" value="13"/>
</dbReference>
<feature type="domain" description="C2H2-type" evidence="12">
    <location>
        <begin position="482"/>
        <end position="509"/>
    </location>
</feature>
<keyword evidence="14" id="KW-1185">Reference proteome</keyword>
<keyword evidence="7" id="KW-0805">Transcription regulation</keyword>
<reference evidence="15" key="1">
    <citation type="submission" date="2025-08" db="UniProtKB">
        <authorList>
            <consortium name="RefSeq"/>
        </authorList>
    </citation>
    <scope>IDENTIFICATION</scope>
    <source>
        <tissue evidence="15">Spleen</tissue>
    </source>
</reference>
<evidence type="ECO:0000313" key="14">
    <source>
        <dbReference type="Proteomes" id="UP000515140"/>
    </source>
</evidence>
<keyword evidence="10" id="KW-0539">Nucleus</keyword>
<evidence type="ECO:0000256" key="5">
    <source>
        <dbReference type="ARBA" id="ARBA00022771"/>
    </source>
</evidence>
<dbReference type="InterPro" id="IPR036051">
    <property type="entry name" value="KRAB_dom_sf"/>
</dbReference>
<feature type="domain" description="C2H2-type" evidence="12">
    <location>
        <begin position="622"/>
        <end position="649"/>
    </location>
</feature>
<evidence type="ECO:0000256" key="3">
    <source>
        <dbReference type="ARBA" id="ARBA00022723"/>
    </source>
</evidence>
<evidence type="ECO:0000256" key="7">
    <source>
        <dbReference type="ARBA" id="ARBA00023015"/>
    </source>
</evidence>
<feature type="domain" description="C2H2-type" evidence="12">
    <location>
        <begin position="538"/>
        <end position="565"/>
    </location>
</feature>
<feature type="domain" description="KRAB" evidence="13">
    <location>
        <begin position="167"/>
        <end position="238"/>
    </location>
</feature>
<dbReference type="FunFam" id="3.30.160.60:FF:001270">
    <property type="entry name" value="zinc finger protein 583 isoform X1"/>
    <property type="match status" value="1"/>
</dbReference>
<evidence type="ECO:0000259" key="12">
    <source>
        <dbReference type="PROSITE" id="PS50157"/>
    </source>
</evidence>
<evidence type="ECO:0000256" key="8">
    <source>
        <dbReference type="ARBA" id="ARBA00023125"/>
    </source>
</evidence>
<comment type="subcellular location">
    <subcellularLocation>
        <location evidence="1">Nucleus</location>
    </subcellularLocation>
</comment>
<name>A0A6P5J8J6_PHACI</name>
<keyword evidence="3" id="KW-0479">Metal-binding</keyword>
<dbReference type="InterPro" id="IPR013087">
    <property type="entry name" value="Znf_C2H2_type"/>
</dbReference>
<sequence length="763" mass="85826">MCLRPLSGPRPDCFSVSCSACCLVSSPWGPGQAMDSSTSEPACPPGIGLFHALSAFANTPGRLTSRVPSLAPFWLLASLNFWTPILHALCPDEAAVARVANRKKQLSPSPLLLTLKELLDSLVRCSAKKPSFCPWSGLMSLDCIQVGSSEEDGASTRGLLALGEEAVTFRDVALDFTWEEWGCLSAAQRELYKDVMLENYRNLVSLGLPGPKPGLISWLEGEEEPHPWDSLVHAARSTSLSKAENPRSQLGASGCSSPAGLFFEALEGAAWDTKLKNQESTEKQDLGSEETLVERLPGDVLRNKTFVAGPIQEIRVWKQIQNLAGEIPKQIISQQSDLRPLILDWKTPIGHRGHECVDIRKKIHRSTCRPKRSCSENEGEGLPALIPPSSLCRIEKSWDCEEFEKTYSQNAGMIQHQRIHTGEKTEESKECGKNFQEISHLTEDQRIHTGEKPYTCKDCGKFFTQYSYLINHERTHNGERLYECKECGKAFNWKSYLIGHQRIHTGEKPYECKGCGKAFSHSSALIAHQRVHTEEKPYQCKECGKAFKWKSGLNQHQRIHSGEKPYQCKECGKAFSQSSALIAHQSIHSEEKLYKCKECGKAFNWKSPLIQHQRIHTGEKPYKCGECGKAFSQNSALIVHKSIHTGEKPYQCKDCGKAFHWNSYLIQHQRIHTGEKPYECKECGKAFSQSSALTVHQRIHTGEKPYQCKECKKAFSRSSALIEHNKVHTGEKPHKCKECGKSFNRKSHLMRHQHSHWRKPLKV</sequence>
<keyword evidence="8" id="KW-0238">DNA-binding</keyword>
<dbReference type="PANTHER" id="PTHR23235:SF178">
    <property type="entry name" value="C2H2-TYPE DOMAIN-CONTAINING PROTEIN-RELATED"/>
    <property type="match status" value="1"/>
</dbReference>
<dbReference type="GO" id="GO:0005634">
    <property type="term" value="C:nucleus"/>
    <property type="evidence" value="ECO:0007669"/>
    <property type="project" value="UniProtKB-SubCell"/>
</dbReference>
<dbReference type="FunFam" id="3.30.160.60:FF:000136">
    <property type="entry name" value="GLI family zinc finger 4"/>
    <property type="match status" value="1"/>
</dbReference>
<dbReference type="FunFam" id="3.30.160.60:FF:002343">
    <property type="entry name" value="Zinc finger protein 33A"/>
    <property type="match status" value="2"/>
</dbReference>
<evidence type="ECO:0000256" key="6">
    <source>
        <dbReference type="ARBA" id="ARBA00022833"/>
    </source>
</evidence>
<dbReference type="GO" id="GO:0008270">
    <property type="term" value="F:zinc ion binding"/>
    <property type="evidence" value="ECO:0007669"/>
    <property type="project" value="UniProtKB-KW"/>
</dbReference>
<dbReference type="SUPFAM" id="SSF57667">
    <property type="entry name" value="beta-beta-alpha zinc fingers"/>
    <property type="match status" value="7"/>
</dbReference>
<evidence type="ECO:0000313" key="15">
    <source>
        <dbReference type="RefSeq" id="XP_020827466.1"/>
    </source>
</evidence>
<feature type="domain" description="C2H2-type" evidence="12">
    <location>
        <begin position="706"/>
        <end position="733"/>
    </location>
</feature>
<evidence type="ECO:0000256" key="2">
    <source>
        <dbReference type="ARBA" id="ARBA00006991"/>
    </source>
</evidence>
<feature type="domain" description="C2H2-type" evidence="12">
    <location>
        <begin position="454"/>
        <end position="481"/>
    </location>
</feature>
<dbReference type="InterPro" id="IPR001909">
    <property type="entry name" value="KRAB"/>
</dbReference>
<feature type="domain" description="C2H2-type" evidence="12">
    <location>
        <begin position="510"/>
        <end position="537"/>
    </location>
</feature>
<protein>
    <submittedName>
        <fullName evidence="15">Zinc finger protein 829-like isoform X1</fullName>
    </submittedName>
</protein>
<dbReference type="SUPFAM" id="SSF109640">
    <property type="entry name" value="KRAB domain (Kruppel-associated box)"/>
    <property type="match status" value="1"/>
</dbReference>
<feature type="domain" description="C2H2-type" evidence="12">
    <location>
        <begin position="426"/>
        <end position="453"/>
    </location>
</feature>
<dbReference type="FunFam" id="3.30.160.60:FF:000016">
    <property type="entry name" value="zinc finger protein 37 homolog"/>
    <property type="match status" value="1"/>
</dbReference>
<dbReference type="FunFam" id="3.30.160.60:FF:000737">
    <property type="entry name" value="Zinc finger protein 565"/>
    <property type="match status" value="1"/>
</dbReference>
<evidence type="ECO:0000256" key="1">
    <source>
        <dbReference type="ARBA" id="ARBA00004123"/>
    </source>
</evidence>
<comment type="similarity">
    <text evidence="2">Belongs to the krueppel C2H2-type zinc-finger protein family.</text>
</comment>
<feature type="domain" description="C2H2-type" evidence="12">
    <location>
        <begin position="398"/>
        <end position="425"/>
    </location>
</feature>
<feature type="domain" description="C2H2-type" evidence="12">
    <location>
        <begin position="650"/>
        <end position="677"/>
    </location>
</feature>
<dbReference type="GO" id="GO:0000978">
    <property type="term" value="F:RNA polymerase II cis-regulatory region sequence-specific DNA binding"/>
    <property type="evidence" value="ECO:0007669"/>
    <property type="project" value="TreeGrafter"/>
</dbReference>
<keyword evidence="9" id="KW-0804">Transcription</keyword>
<keyword evidence="6" id="KW-0862">Zinc</keyword>
<dbReference type="Gene3D" id="3.30.160.60">
    <property type="entry name" value="Classic Zinc Finger"/>
    <property type="match status" value="13"/>
</dbReference>
<proteinExistence type="inferred from homology"/>
<dbReference type="InterPro" id="IPR036236">
    <property type="entry name" value="Znf_C2H2_sf"/>
</dbReference>
<dbReference type="FunFam" id="3.30.160.60:FF:001119">
    <property type="entry name" value="zinc finger protein 408"/>
    <property type="match status" value="1"/>
</dbReference>
<dbReference type="PANTHER" id="PTHR23235">
    <property type="entry name" value="KRUEPPEL-LIKE TRANSCRIPTION FACTOR"/>
    <property type="match status" value="1"/>
</dbReference>
<dbReference type="PROSITE" id="PS50805">
    <property type="entry name" value="KRAB"/>
    <property type="match status" value="1"/>
</dbReference>
<feature type="domain" description="C2H2-type" evidence="12">
    <location>
        <begin position="734"/>
        <end position="756"/>
    </location>
</feature>
<dbReference type="GeneID" id="110197759"/>
<dbReference type="SMART" id="SM00355">
    <property type="entry name" value="ZnF_C2H2"/>
    <property type="match status" value="12"/>
</dbReference>
<dbReference type="FunFam" id="3.30.160.60:FF:002254">
    <property type="entry name" value="Zinc finger protein 540"/>
    <property type="match status" value="1"/>
</dbReference>
<accession>A0A6P5J8J6</accession>
<dbReference type="RefSeq" id="XP_020827466.1">
    <property type="nucleotide sequence ID" value="XM_020971807.1"/>
</dbReference>
<dbReference type="AlphaFoldDB" id="A0A6P5J8J6"/>
<gene>
    <name evidence="15" type="primary">LOC110197759</name>
</gene>
<dbReference type="CDD" id="cd07765">
    <property type="entry name" value="KRAB_A-box"/>
    <property type="match status" value="1"/>
</dbReference>
<evidence type="ECO:0000256" key="9">
    <source>
        <dbReference type="ARBA" id="ARBA00023163"/>
    </source>
</evidence>
<dbReference type="KEGG" id="pcw:110197759"/>
<keyword evidence="5 11" id="KW-0863">Zinc-finger</keyword>
<dbReference type="FunFam" id="3.30.160.60:FF:002134">
    <property type="entry name" value="Zinc finger protein 616"/>
    <property type="match status" value="1"/>
</dbReference>
<evidence type="ECO:0000256" key="11">
    <source>
        <dbReference type="PROSITE-ProRule" id="PRU00042"/>
    </source>
</evidence>
<feature type="domain" description="C2H2-type" evidence="12">
    <location>
        <begin position="566"/>
        <end position="593"/>
    </location>
</feature>
<dbReference type="FunFam" id="3.30.160.60:FF:000384">
    <property type="entry name" value="Zinc finger protein 550"/>
    <property type="match status" value="1"/>
</dbReference>
<dbReference type="FunFam" id="3.30.160.60:FF:001158">
    <property type="entry name" value="zinc finger protein 22"/>
    <property type="match status" value="1"/>
</dbReference>
<keyword evidence="4" id="KW-0677">Repeat</keyword>
<dbReference type="Pfam" id="PF00096">
    <property type="entry name" value="zf-C2H2"/>
    <property type="match status" value="11"/>
</dbReference>
<evidence type="ECO:0000259" key="13">
    <source>
        <dbReference type="PROSITE" id="PS50805"/>
    </source>
</evidence>
<feature type="domain" description="C2H2-type" evidence="12">
    <location>
        <begin position="594"/>
        <end position="621"/>
    </location>
</feature>
<dbReference type="PROSITE" id="PS00028">
    <property type="entry name" value="ZINC_FINGER_C2H2_1"/>
    <property type="match status" value="11"/>
</dbReference>
<dbReference type="FunFam" id="3.30.160.60:FF:002649">
    <property type="match status" value="1"/>
</dbReference>
<feature type="domain" description="C2H2-type" evidence="12">
    <location>
        <begin position="678"/>
        <end position="705"/>
    </location>
</feature>
<dbReference type="SMART" id="SM00349">
    <property type="entry name" value="KRAB"/>
    <property type="match status" value="1"/>
</dbReference>
<evidence type="ECO:0000256" key="4">
    <source>
        <dbReference type="ARBA" id="ARBA00022737"/>
    </source>
</evidence>
<evidence type="ECO:0000256" key="10">
    <source>
        <dbReference type="ARBA" id="ARBA00023242"/>
    </source>
</evidence>
<dbReference type="Proteomes" id="UP000515140">
    <property type="component" value="Unplaced"/>
</dbReference>
<dbReference type="GO" id="GO:0000981">
    <property type="term" value="F:DNA-binding transcription factor activity, RNA polymerase II-specific"/>
    <property type="evidence" value="ECO:0007669"/>
    <property type="project" value="TreeGrafter"/>
</dbReference>
<organism evidence="14 15">
    <name type="scientific">Phascolarctos cinereus</name>
    <name type="common">Koala</name>
    <dbReference type="NCBI Taxonomy" id="38626"/>
    <lineage>
        <taxon>Eukaryota</taxon>
        <taxon>Metazoa</taxon>
        <taxon>Chordata</taxon>
        <taxon>Craniata</taxon>
        <taxon>Vertebrata</taxon>
        <taxon>Euteleostomi</taxon>
        <taxon>Mammalia</taxon>
        <taxon>Metatheria</taxon>
        <taxon>Diprotodontia</taxon>
        <taxon>Phascolarctidae</taxon>
        <taxon>Phascolarctos</taxon>
    </lineage>
</organism>